<feature type="region of interest" description="Disordered" evidence="1">
    <location>
        <begin position="555"/>
        <end position="591"/>
    </location>
</feature>
<feature type="region of interest" description="Disordered" evidence="1">
    <location>
        <begin position="2402"/>
        <end position="2427"/>
    </location>
</feature>
<protein>
    <submittedName>
        <fullName evidence="3">Reverse transcriptase (RNA-dependent DNA polymerase)</fullName>
    </submittedName>
    <submittedName>
        <fullName evidence="4">Reverse_transcriptase (RNA-dependent DNA polymerase)</fullName>
    </submittedName>
</protein>
<dbReference type="PROSITE" id="PS50878">
    <property type="entry name" value="RT_POL"/>
    <property type="match status" value="1"/>
</dbReference>
<name>A0AA86UPR4_9EUKA</name>
<feature type="compositionally biased region" description="Polar residues" evidence="1">
    <location>
        <begin position="500"/>
        <end position="510"/>
    </location>
</feature>
<feature type="compositionally biased region" description="Polar residues" evidence="1">
    <location>
        <begin position="132"/>
        <end position="142"/>
    </location>
</feature>
<gene>
    <name evidence="4" type="ORF">HINF_LOCUS21113</name>
    <name evidence="3" type="ORF">HINF_LOCUS50984</name>
</gene>
<evidence type="ECO:0000313" key="4">
    <source>
        <dbReference type="EMBL" id="CAL6008423.1"/>
    </source>
</evidence>
<dbReference type="Pfam" id="PF00078">
    <property type="entry name" value="RVT_1"/>
    <property type="match status" value="1"/>
</dbReference>
<keyword evidence="5" id="KW-1185">Reference proteome</keyword>
<dbReference type="InterPro" id="IPR000477">
    <property type="entry name" value="RT_dom"/>
</dbReference>
<comment type="caution">
    <text evidence="3">The sequence shown here is derived from an EMBL/GenBank/DDBJ whole genome shotgun (WGS) entry which is preliminary data.</text>
</comment>
<accession>A0AA86UPR4</accession>
<dbReference type="InterPro" id="IPR043502">
    <property type="entry name" value="DNA/RNA_pol_sf"/>
</dbReference>
<keyword evidence="3" id="KW-0808">Transferase</keyword>
<evidence type="ECO:0000256" key="1">
    <source>
        <dbReference type="SAM" id="MobiDB-lite"/>
    </source>
</evidence>
<reference evidence="4 5" key="2">
    <citation type="submission" date="2024-07" db="EMBL/GenBank/DDBJ databases">
        <authorList>
            <person name="Akdeniz Z."/>
        </authorList>
    </citation>
    <scope>NUCLEOTIDE SEQUENCE [LARGE SCALE GENOMIC DNA]</scope>
</reference>
<keyword evidence="3" id="KW-0548">Nucleotidyltransferase</keyword>
<proteinExistence type="predicted"/>
<organism evidence="3">
    <name type="scientific">Hexamita inflata</name>
    <dbReference type="NCBI Taxonomy" id="28002"/>
    <lineage>
        <taxon>Eukaryota</taxon>
        <taxon>Metamonada</taxon>
        <taxon>Diplomonadida</taxon>
        <taxon>Hexamitidae</taxon>
        <taxon>Hexamitinae</taxon>
        <taxon>Hexamita</taxon>
    </lineage>
</organism>
<dbReference type="SUPFAM" id="SSF56672">
    <property type="entry name" value="DNA/RNA polymerases"/>
    <property type="match status" value="1"/>
</dbReference>
<evidence type="ECO:0000259" key="2">
    <source>
        <dbReference type="PROSITE" id="PS50878"/>
    </source>
</evidence>
<dbReference type="EMBL" id="CAXDID020000057">
    <property type="protein sequence ID" value="CAL6008423.1"/>
    <property type="molecule type" value="Genomic_DNA"/>
</dbReference>
<feature type="compositionally biased region" description="Basic and acidic residues" evidence="1">
    <location>
        <begin position="2413"/>
        <end position="2427"/>
    </location>
</feature>
<dbReference type="GO" id="GO:0003964">
    <property type="term" value="F:RNA-directed DNA polymerase activity"/>
    <property type="evidence" value="ECO:0007669"/>
    <property type="project" value="UniProtKB-KW"/>
</dbReference>
<feature type="region of interest" description="Disordered" evidence="1">
    <location>
        <begin position="500"/>
        <end position="521"/>
    </location>
</feature>
<feature type="domain" description="Reverse transcriptase" evidence="2">
    <location>
        <begin position="2586"/>
        <end position="2803"/>
    </location>
</feature>
<reference evidence="3" key="1">
    <citation type="submission" date="2023-06" db="EMBL/GenBank/DDBJ databases">
        <authorList>
            <person name="Kurt Z."/>
        </authorList>
    </citation>
    <scope>NUCLEOTIDE SEQUENCE</scope>
</reference>
<evidence type="ECO:0000313" key="5">
    <source>
        <dbReference type="Proteomes" id="UP001642409"/>
    </source>
</evidence>
<feature type="region of interest" description="Disordered" evidence="1">
    <location>
        <begin position="131"/>
        <end position="156"/>
    </location>
</feature>
<keyword evidence="3" id="KW-0695">RNA-directed DNA polymerase</keyword>
<feature type="compositionally biased region" description="Polar residues" evidence="1">
    <location>
        <begin position="560"/>
        <end position="570"/>
    </location>
</feature>
<dbReference type="InterPro" id="IPR038765">
    <property type="entry name" value="Papain-like_cys_pep_sf"/>
</dbReference>
<dbReference type="Proteomes" id="UP001642409">
    <property type="component" value="Unassembled WGS sequence"/>
</dbReference>
<dbReference type="EMBL" id="CATOUU010000967">
    <property type="protein sequence ID" value="CAI9963339.1"/>
    <property type="molecule type" value="Genomic_DNA"/>
</dbReference>
<sequence>MSRENIQVSKTLYLSDTGDDKSNSNLAIINGPSIQHSTQATAPTQHVQDTLNEQVIQPVVAHDQLHIHMDGNTNHQVNQAPQKSRPVSAEQHLQHHFDPATIVTGNQNAEINYSHLQPACHDINSIRDGNVLPSQDALQNHGSIPLPQSERPNDSKFSEIDSTCQIMPGTVADLHSTCNNGVVTSILFQDVGDNLITTPHADNGHSIIDRIYEYKDDKAQEALLREFQVKEHLLLPGNENITQDLQVKSKKSNEDLLVTGKSVMILTKTQQKGTVSVQTYLSTDRFQMQQIVRKVGIQRRKSLAQLYEQDGYSNSHVIKGSSMAQIQRQLDKIQTPQNLINSNNKEEDMIDKIIADKQIYDESSQQRVILKNRQTKVKIPYSCKQRSNSNVRAVSLKTKKKEVEKPVSLGLNNIDFPILNAVSSPHVKMSRENIQVSKTLYLSDTGDDKSNSNLAIINGPSIQHSTQATAPTQHVQDTLNEQVIQPVVAHDQLHIHMDGNTNHQVNQAPQKSRPVSAEQHLQHHFDPATTVTGNQNAEINYSHLQPACHDINSIRDGNVLPSQDALQNHGSIPLPQSERPNDSNSSATHPKTFMTDIDQQEEQEEIITISNNSSQISQATCLDASSTFRDGNKQDNSTFRICKRNHVPPNLSAFNDKQDLDYTHLYLNASQALYMNIGSDNNMIDFFFQQPLDLKVINKMIKQFPDNLLLNTGTDCTLKILEPPIRSNKQESRVINISNVLQIEENINEFLFKRRFISEDIVCLLLNVTMTSEYSLLSPAYIVSPEICYSEVVDFKTLCQDKKMCFCPFVFCDHWYLVIISNSKVYVLDGMNAVANKSLFANEQFIMLIQNICKPILGGLVNINAVQMCTRPQEKLPQITTFDCGIFIIYIMLRIIKDNIPITEVENIVFEHDTAQAIRQRILTMLIAYKRIPEIKDNKKSTVKTTINPKKVDVVAPVNNETLKTRKNVPKSTKSVHVSATTAKQLNKQGIRQKSTLQTSSDAFLLKENNENCYRLNIPSPNNSISRTDAIQLASNFCRNLDEERGSINQFKLWSLEILSSQAKTYDPPSKMTACQQLNLIAQNFPRKLLTNIQYDYEIWTKHKKLMASNQYSIIYGSMVVDQDLTPHIFQVKGQNTVIFHDVLQSFTTISAELRYPDYQSSIQPKTDEAASFPIQIKFCTQYSANLENSSEYILYNRMFNAIILRTGQTEFVVIPLSNLIEITQVTVQGIYTSNLCFKSDHNVQLLLQIPHQYICGVHRSYEDEMVINQSRAADKQRLNEISHLKDIELQKAHHTEDIQEPIRFNHNKNGDVLWSQSTNKAKPLVITHQQYNQLLDPQDNPIQIVSIDNPSPQDLEQFQYVADLFKISNQLLVSQPLTTFDRDTYDQSLILVPHSDFFKQFTPKTESYFTNGPNLHTYLSNTHLWQSMNHHINYPARIKINGTVIVNIVLRLGRIKRLYTDNIIDYPDHLILQSTLFKGLVSIIPIQCIEKSFISDHQVNMQIHQQSFQIDIEVCEECILTQFMVKPKNVPQTQDSSTFKEEIRDNLNESESDKISDVDKDKSTIIPQELPKPRLIVDFKTDASTANLINFVNTTDIHILNVAPVYLQYQNLSQMSLNNTIKPLTHPLEVSAQFNDTGFSSINLPADCIQLAQNSLVDEISCLNIEEVNNNLYQKQHIEADWMHFSQLITKNALSSKYYCKYDVLRLRNDMNMLTKVNNPICNDLIRIDMNSQWYRGQILYTDPKNQQKSRDVILKTAFNQKFNDQMDIILMFVPELNAYSTINLQQCIKVASKYDSEHLVFQSKINQTHITLVINELEFQMLGYYKRTRSRANGALIIQRKQEQAHMLNTINGQSSTNWRDYQLSLQLKNNIDNREPIWYDHKLPQQYTRREIPGQEAVFSTKCFQVDSQQALWIVSNILRQDLTVFTPTHHYSQLMLQKCQYITKHMAFGNLFSQTPFFEAVELLPSFNNVHPICNTTENHQLRFIDCRGSSILFLDNTTQWSTGSLKSEGDMPIKVLIKICSDPHNIQCTSLIVYAGELSGYTILDLSMVTKIKQDEHAQRSVKFQVTMSFLLKAKALPVTLTMSSDGLQNLGFRFKEIKSTFFDLERQHNQDEIRKTQSYKLIANLRSLNIFQKDQKLPLENIKVTQIARNQITTMAIAQAALTFKCDTCNAYFSTYDILRHQDSVDHKARTKLTAESFKLTIDHVEQHNFLMINYAYPDIASIQNGVLFKCECGHTGLSALDILFHQQFNCAHTLCSTWTVNENQFQINKKPIKINLPKQTIEKEQQDKFDQPFQIWVNENKLKETPQTIRYIPKEVLIITPVVVLRQTQVQCEERIHAMRQKCIILPAEFFFQYTYNRIVELIASLDVNKPIEAINQLLSSCRLKSSITFNSNYDKKSESYNPPEPKTEQQETKKDQKWDPRNPEVVEVIYEAPKESPPEEIPIPEEKITMFTRAFKAKVADFISEYKFSKALQAIENTLTKEGMEKTSLDIKAIEEMRLRQLAKLFPTPPVVNINTTFRPYKHTYFQIKEKEVIDALHQLDISKTCGASGLSNQILRKLAENGRFVKILANAFEILINDPKQISQILPLFEFRVALIPKDDGTQRPLAINETMINVLSLIMLNRKDIFPHKFCEEVHTMNSDAMLSCKKAARKLADRNIILSLDLASAYNNVTIEAIINGMETQNVPPQIQLFVIGLIQAQNCIETQSKSLVQGSVISSLLFAYAIDPVIRILKERFDCVNYADDTIVELQKTDTEEMALDYITRLFALYGMQINQKKCKSTANNNIVKFMGIKYSYKSDDIRTHLSTDILIVAKKYQLIVDKMIKRGLPRSTVLGLFIKCICAKCSWAIRVDDYNHNTIKDYHDVDEILARTFHNILRPPQIPAEDLDNAKSAETIQALLLLMSASTQKHHGFGLILPGMQFETVQRLLSTNKIDPRYKKLQHSIRLENEKKEYPGLTTNQDCFVANTLTQDFDFDNIEFSRAVNILFNSVSISIPQRKCSLCQQLHQDSNHSIYCSQFSGLSIQRHNRTQYDLIASLPVKFQPKLSPTYGQFNTSKNKGIQDDPGSNKDPGKVLHVMGNADVMIIQKEKPHFFDMCVTQLGPSMQREFISKLETHANNYQVDKDQIHPIILSDQCTIHPLSLDKINTFCRTGQLLRSIARSILKSHGLRTRTYDEAVKKHAELTQLQHDYAAENNITFPQFENKDDDEVVISFDL</sequence>
<dbReference type="SUPFAM" id="SSF54001">
    <property type="entry name" value="Cysteine proteinases"/>
    <property type="match status" value="1"/>
</dbReference>
<evidence type="ECO:0000313" key="3">
    <source>
        <dbReference type="EMBL" id="CAI9963339.1"/>
    </source>
</evidence>